<evidence type="ECO:0000256" key="4">
    <source>
        <dbReference type="ARBA" id="ARBA00022679"/>
    </source>
</evidence>
<gene>
    <name evidence="12" type="primary">RBK1</name>
    <name evidence="14" type="ORF">RI543_003490</name>
</gene>
<comment type="subcellular location">
    <subcellularLocation>
        <location evidence="12">Cytoplasm</location>
    </subcellularLocation>
    <subcellularLocation>
        <location evidence="12">Nucleus</location>
    </subcellularLocation>
</comment>
<comment type="similarity">
    <text evidence="12">Belongs to the carbohydrate kinase PfkB family. Ribokinase subfamily.</text>
</comment>
<feature type="binding site" evidence="12">
    <location>
        <position position="280"/>
    </location>
    <ligand>
        <name>K(+)</name>
        <dbReference type="ChEBI" id="CHEBI:29103"/>
    </ligand>
</feature>
<evidence type="ECO:0000313" key="15">
    <source>
        <dbReference type="Proteomes" id="UP001306508"/>
    </source>
</evidence>
<name>A0AAN7WMF2_9SACH</name>
<sequence>MSISIVGSLNYDLVTYADSIPAPGETIRANSFQTHTGGKGLNQAIAIAKLKRPDSFYDVRMIGTVGKDSFGFELIHILQEHHVDVSQVVIHPTEKTGVAIILVEKKTGQNRILITAGANGESVYNDDQLEAIFPKTLKNNNEDRHMAVFQQEIPDPCSIMKWLKRERKNYDIVFNPSPFKSIEIDNWNLIDILIVNEVESLQIIESVLENNIVAEIKKEIRANFMKGYEEICKVLQKKCVNPKGPGIVIITLGAKGVLFLSKEQREVKFREPVKNIKVIDTTGAGDTFLGAFITQYYQGIDITKAIEFSTKASSLTIQNPGASESIATYNEVIQIS</sequence>
<dbReference type="EC" id="2.7.1.15" evidence="2 12"/>
<keyword evidence="7 12" id="KW-0418">Kinase</keyword>
<dbReference type="Gene3D" id="3.40.1190.20">
    <property type="match status" value="1"/>
</dbReference>
<keyword evidence="11 12" id="KW-0119">Carbohydrate metabolism</keyword>
<evidence type="ECO:0000256" key="8">
    <source>
        <dbReference type="ARBA" id="ARBA00022840"/>
    </source>
</evidence>
<evidence type="ECO:0000256" key="3">
    <source>
        <dbReference type="ARBA" id="ARBA00016943"/>
    </source>
</evidence>
<feature type="binding site" evidence="12">
    <location>
        <begin position="285"/>
        <end position="286"/>
    </location>
    <ligand>
        <name>ATP</name>
        <dbReference type="ChEBI" id="CHEBI:30616"/>
    </ligand>
</feature>
<keyword evidence="9 12" id="KW-0460">Magnesium</keyword>
<dbReference type="InterPro" id="IPR011611">
    <property type="entry name" value="PfkB_dom"/>
</dbReference>
<keyword evidence="12" id="KW-0539">Nucleus</keyword>
<keyword evidence="12" id="KW-0963">Cytoplasm</keyword>
<dbReference type="AlphaFoldDB" id="A0AAN7WMF2"/>
<dbReference type="CDD" id="cd01174">
    <property type="entry name" value="ribokinase"/>
    <property type="match status" value="1"/>
</dbReference>
<dbReference type="PANTHER" id="PTHR10584">
    <property type="entry name" value="SUGAR KINASE"/>
    <property type="match status" value="1"/>
</dbReference>
<comment type="caution">
    <text evidence="14">The sequence shown here is derived from an EMBL/GenBank/DDBJ whole genome shotgun (WGS) entry which is preliminary data.</text>
</comment>
<dbReference type="SUPFAM" id="SSF53613">
    <property type="entry name" value="Ribokinase-like"/>
    <property type="match status" value="1"/>
</dbReference>
<evidence type="ECO:0000256" key="11">
    <source>
        <dbReference type="ARBA" id="ARBA00023277"/>
    </source>
</evidence>
<feature type="binding site" evidence="12">
    <location>
        <begin position="38"/>
        <end position="42"/>
    </location>
    <ligand>
        <name>substrate</name>
    </ligand>
</feature>
<dbReference type="GO" id="GO:0004747">
    <property type="term" value="F:ribokinase activity"/>
    <property type="evidence" value="ECO:0007669"/>
    <property type="project" value="UniProtKB-UniRule"/>
</dbReference>
<comment type="function">
    <text evidence="12">Catalyzes the phosphorylation of ribose at O-5 in a reaction requiring ATP and magnesium. The resulting D-ribose-5-phosphate can then be used either for sythesis of nucleotides, histidine, and tryptophan, or as a component of the pentose phosphate pathway.</text>
</comment>
<evidence type="ECO:0000313" key="14">
    <source>
        <dbReference type="EMBL" id="KAK5779598.1"/>
    </source>
</evidence>
<dbReference type="EMBL" id="JAWIZZ010000047">
    <property type="protein sequence ID" value="KAK5779598.1"/>
    <property type="molecule type" value="Genomic_DNA"/>
</dbReference>
<feature type="binding site" evidence="12">
    <location>
        <position position="325"/>
    </location>
    <ligand>
        <name>K(+)</name>
        <dbReference type="ChEBI" id="CHEBI:29103"/>
    </ligand>
</feature>
<feature type="active site" description="Proton acceptor" evidence="12">
    <location>
        <position position="286"/>
    </location>
</feature>
<feature type="binding site" evidence="12">
    <location>
        <position position="319"/>
    </location>
    <ligand>
        <name>K(+)</name>
        <dbReference type="ChEBI" id="CHEBI:29103"/>
    </ligand>
</feature>
<keyword evidence="4 12" id="KW-0808">Transferase</keyword>
<comment type="similarity">
    <text evidence="1">Belongs to the carbohydrate kinase pfkB family.</text>
</comment>
<evidence type="ECO:0000256" key="12">
    <source>
        <dbReference type="HAMAP-Rule" id="MF_03215"/>
    </source>
</evidence>
<evidence type="ECO:0000256" key="2">
    <source>
        <dbReference type="ARBA" id="ARBA00012035"/>
    </source>
</evidence>
<evidence type="ECO:0000256" key="1">
    <source>
        <dbReference type="ARBA" id="ARBA00005380"/>
    </source>
</evidence>
<evidence type="ECO:0000256" key="9">
    <source>
        <dbReference type="ARBA" id="ARBA00022842"/>
    </source>
</evidence>
<keyword evidence="15" id="KW-1185">Reference proteome</keyword>
<reference evidence="15" key="1">
    <citation type="submission" date="2023-07" db="EMBL/GenBank/DDBJ databases">
        <title>A draft genome of Kazachstania heterogenica Y-27499.</title>
        <authorList>
            <person name="Donic C."/>
            <person name="Kralova J.S."/>
            <person name="Fidel L."/>
            <person name="Ben-Dor S."/>
            <person name="Jung S."/>
        </authorList>
    </citation>
    <scope>NUCLEOTIDE SEQUENCE [LARGE SCALE GENOMIC DNA]</scope>
    <source>
        <strain evidence="15">Y27499</strain>
    </source>
</reference>
<comment type="cofactor">
    <cofactor evidence="12">
        <name>Mg(2+)</name>
        <dbReference type="ChEBI" id="CHEBI:18420"/>
    </cofactor>
    <text evidence="12">Requires a divalent cation, most likely magnesium in vivo, as an electrophilic catalyst to aid phosphoryl group transfer. It is the chelate of the metal and the nucleotide that is the actual substrate.</text>
</comment>
<dbReference type="Pfam" id="PF00294">
    <property type="entry name" value="PfkB"/>
    <property type="match status" value="1"/>
</dbReference>
<feature type="binding site" evidence="12">
    <location>
        <position position="316"/>
    </location>
    <ligand>
        <name>K(+)</name>
        <dbReference type="ChEBI" id="CHEBI:29103"/>
    </ligand>
</feature>
<dbReference type="GO" id="GO:0019303">
    <property type="term" value="P:D-ribose catabolic process"/>
    <property type="evidence" value="ECO:0007669"/>
    <property type="project" value="UniProtKB-UniRule"/>
</dbReference>
<feature type="binding site" evidence="12">
    <location>
        <position position="321"/>
    </location>
    <ligand>
        <name>K(+)</name>
        <dbReference type="ChEBI" id="CHEBI:29103"/>
    </ligand>
</feature>
<dbReference type="InterPro" id="IPR002139">
    <property type="entry name" value="Ribo/fructo_kinase"/>
</dbReference>
<dbReference type="GO" id="GO:0005737">
    <property type="term" value="C:cytoplasm"/>
    <property type="evidence" value="ECO:0007669"/>
    <property type="project" value="UniProtKB-SubCell"/>
</dbReference>
<comment type="subunit">
    <text evidence="12">Homodimer.</text>
</comment>
<evidence type="ECO:0000256" key="7">
    <source>
        <dbReference type="ARBA" id="ARBA00022777"/>
    </source>
</evidence>
<dbReference type="InterPro" id="IPR029056">
    <property type="entry name" value="Ribokinase-like"/>
</dbReference>
<accession>A0AAN7WMF2</accession>
<dbReference type="PANTHER" id="PTHR10584:SF166">
    <property type="entry name" value="RIBOKINASE"/>
    <property type="match status" value="1"/>
</dbReference>
<feature type="domain" description="Carbohydrate kinase PfkB" evidence="13">
    <location>
        <begin position="3"/>
        <end position="326"/>
    </location>
</feature>
<keyword evidence="10 12" id="KW-0630">Potassium</keyword>
<keyword evidence="5 12" id="KW-0479">Metal-binding</keyword>
<feature type="binding site" evidence="12">
    <location>
        <position position="196"/>
    </location>
    <ligand>
        <name>ATP</name>
        <dbReference type="ChEBI" id="CHEBI:30616"/>
    </ligand>
</feature>
<evidence type="ECO:0000256" key="6">
    <source>
        <dbReference type="ARBA" id="ARBA00022741"/>
    </source>
</evidence>
<feature type="binding site" evidence="12">
    <location>
        <begin position="251"/>
        <end position="256"/>
    </location>
    <ligand>
        <name>ATP</name>
        <dbReference type="ChEBI" id="CHEBI:30616"/>
    </ligand>
</feature>
<comment type="caution">
    <text evidence="12">Lacks conserved residue(s) required for the propagation of feature annotation.</text>
</comment>
<keyword evidence="8 12" id="KW-0067">ATP-binding</keyword>
<evidence type="ECO:0000259" key="13">
    <source>
        <dbReference type="Pfam" id="PF00294"/>
    </source>
</evidence>
<dbReference type="Proteomes" id="UP001306508">
    <property type="component" value="Unassembled WGS sequence"/>
</dbReference>
<proteinExistence type="inferred from homology"/>
<keyword evidence="6 12" id="KW-0547">Nucleotide-binding</keyword>
<feature type="binding site" evidence="12">
    <location>
        <begin position="10"/>
        <end position="12"/>
    </location>
    <ligand>
        <name>substrate</name>
    </ligand>
</feature>
<feature type="binding site" evidence="12">
    <location>
        <position position="152"/>
    </location>
    <ligand>
        <name>substrate</name>
    </ligand>
</feature>
<evidence type="ECO:0000256" key="5">
    <source>
        <dbReference type="ARBA" id="ARBA00022723"/>
    </source>
</evidence>
<dbReference type="GO" id="GO:0046872">
    <property type="term" value="F:metal ion binding"/>
    <property type="evidence" value="ECO:0007669"/>
    <property type="project" value="UniProtKB-KW"/>
</dbReference>
<evidence type="ECO:0000256" key="10">
    <source>
        <dbReference type="ARBA" id="ARBA00022958"/>
    </source>
</evidence>
<comment type="activity regulation">
    <text evidence="12">Activated by a monovalent cation that binds near, but not in, the active site. The most likely occupant of the site in vivo is potassium. Ion binding induces a conformational change that may alter substrate affinity.</text>
</comment>
<feature type="binding site" evidence="12">
    <location>
        <position position="282"/>
    </location>
    <ligand>
        <name>K(+)</name>
        <dbReference type="ChEBI" id="CHEBI:29103"/>
    </ligand>
</feature>
<dbReference type="PRINTS" id="PR00990">
    <property type="entry name" value="RIBOKINASE"/>
</dbReference>
<feature type="binding site" evidence="12">
    <location>
        <position position="286"/>
    </location>
    <ligand>
        <name>substrate</name>
    </ligand>
</feature>
<dbReference type="GO" id="GO:0005524">
    <property type="term" value="F:ATP binding"/>
    <property type="evidence" value="ECO:0007669"/>
    <property type="project" value="UniProtKB-UniRule"/>
</dbReference>
<dbReference type="PROSITE" id="PS00584">
    <property type="entry name" value="PFKB_KINASES_2"/>
    <property type="match status" value="1"/>
</dbReference>
<dbReference type="InterPro" id="IPR011877">
    <property type="entry name" value="Ribokinase"/>
</dbReference>
<organism evidence="14 15">
    <name type="scientific">Arxiozyma heterogenica</name>
    <dbReference type="NCBI Taxonomy" id="278026"/>
    <lineage>
        <taxon>Eukaryota</taxon>
        <taxon>Fungi</taxon>
        <taxon>Dikarya</taxon>
        <taxon>Ascomycota</taxon>
        <taxon>Saccharomycotina</taxon>
        <taxon>Saccharomycetes</taxon>
        <taxon>Saccharomycetales</taxon>
        <taxon>Saccharomycetaceae</taxon>
        <taxon>Arxiozyma</taxon>
    </lineage>
</organism>
<comment type="catalytic activity">
    <reaction evidence="12">
        <text>D-ribose + ATP = D-ribose 5-phosphate + ADP + H(+)</text>
        <dbReference type="Rhea" id="RHEA:13697"/>
        <dbReference type="ChEBI" id="CHEBI:15378"/>
        <dbReference type="ChEBI" id="CHEBI:30616"/>
        <dbReference type="ChEBI" id="CHEBI:47013"/>
        <dbReference type="ChEBI" id="CHEBI:78346"/>
        <dbReference type="ChEBI" id="CHEBI:456216"/>
        <dbReference type="EC" id="2.7.1.15"/>
    </reaction>
</comment>
<protein>
    <recommendedName>
        <fullName evidence="3 12">Ribokinase</fullName>
        <shortName evidence="12">RK</shortName>
        <ecNumber evidence="2 12">2.7.1.15</ecNumber>
    </recommendedName>
</protein>
<dbReference type="GO" id="GO:0005634">
    <property type="term" value="C:nucleus"/>
    <property type="evidence" value="ECO:0007669"/>
    <property type="project" value="UniProtKB-SubCell"/>
</dbReference>
<comment type="pathway">
    <text evidence="12">Carbohydrate metabolism; D-ribose degradation; D-ribose 5-phosphate from beta-D-ribopyranose: step 2/2.</text>
</comment>
<dbReference type="HAMAP" id="MF_01987">
    <property type="entry name" value="Ribokinase"/>
    <property type="match status" value="1"/>
</dbReference>
<dbReference type="InterPro" id="IPR002173">
    <property type="entry name" value="Carboh/pur_kinase_PfkB_CS"/>
</dbReference>